<reference evidence="2 3" key="1">
    <citation type="journal article" date="2021" name="BMC Genomics">
        <title>Datura genome reveals duplications of psychoactive alkaloid biosynthetic genes and high mutation rate following tissue culture.</title>
        <authorList>
            <person name="Rajewski A."/>
            <person name="Carter-House D."/>
            <person name="Stajich J."/>
            <person name="Litt A."/>
        </authorList>
    </citation>
    <scope>NUCLEOTIDE SEQUENCE [LARGE SCALE GENOMIC DNA]</scope>
    <source>
        <strain evidence="2">AR-01</strain>
    </source>
</reference>
<organism evidence="2 3">
    <name type="scientific">Datura stramonium</name>
    <name type="common">Jimsonweed</name>
    <name type="synonym">Common thornapple</name>
    <dbReference type="NCBI Taxonomy" id="4076"/>
    <lineage>
        <taxon>Eukaryota</taxon>
        <taxon>Viridiplantae</taxon>
        <taxon>Streptophyta</taxon>
        <taxon>Embryophyta</taxon>
        <taxon>Tracheophyta</taxon>
        <taxon>Spermatophyta</taxon>
        <taxon>Magnoliopsida</taxon>
        <taxon>eudicotyledons</taxon>
        <taxon>Gunneridae</taxon>
        <taxon>Pentapetalae</taxon>
        <taxon>asterids</taxon>
        <taxon>lamiids</taxon>
        <taxon>Solanales</taxon>
        <taxon>Solanaceae</taxon>
        <taxon>Solanoideae</taxon>
        <taxon>Datureae</taxon>
        <taxon>Datura</taxon>
    </lineage>
</organism>
<dbReference type="EMBL" id="JACEIK010001941">
    <property type="protein sequence ID" value="MCD7473228.1"/>
    <property type="molecule type" value="Genomic_DNA"/>
</dbReference>
<evidence type="ECO:0000313" key="2">
    <source>
        <dbReference type="EMBL" id="MCD7473228.1"/>
    </source>
</evidence>
<comment type="caution">
    <text evidence="2">The sequence shown here is derived from an EMBL/GenBank/DDBJ whole genome shotgun (WGS) entry which is preliminary data.</text>
</comment>
<feature type="region of interest" description="Disordered" evidence="1">
    <location>
        <begin position="1"/>
        <end position="59"/>
    </location>
</feature>
<protein>
    <submittedName>
        <fullName evidence="2">Uncharacterized protein</fullName>
    </submittedName>
</protein>
<accession>A0ABS8TPU4</accession>
<name>A0ABS8TPU4_DATST</name>
<evidence type="ECO:0000256" key="1">
    <source>
        <dbReference type="SAM" id="MobiDB-lite"/>
    </source>
</evidence>
<feature type="compositionally biased region" description="Basic and acidic residues" evidence="1">
    <location>
        <begin position="32"/>
        <end position="48"/>
    </location>
</feature>
<sequence>MQEDAVRSSPGNFEAGINQSAPDSPNPGWYHFVEHLYDNSKTTQEKPPRPPPPPRYERPQRRFELGLKSRLISAFLWIMWAAGLVMKSNEEEDDKERVEKEDPLVNS</sequence>
<dbReference type="Proteomes" id="UP000823775">
    <property type="component" value="Unassembled WGS sequence"/>
</dbReference>
<gene>
    <name evidence="2" type="ORF">HAX54_014939</name>
</gene>
<keyword evidence="3" id="KW-1185">Reference proteome</keyword>
<evidence type="ECO:0000313" key="3">
    <source>
        <dbReference type="Proteomes" id="UP000823775"/>
    </source>
</evidence>
<proteinExistence type="predicted"/>